<protein>
    <submittedName>
        <fullName evidence="1">Uncharacterized protein</fullName>
    </submittedName>
</protein>
<dbReference type="EMBL" id="UOEE01000330">
    <property type="protein sequence ID" value="VAW01926.1"/>
    <property type="molecule type" value="Genomic_DNA"/>
</dbReference>
<dbReference type="AlphaFoldDB" id="A0A3B0T4Q6"/>
<evidence type="ECO:0000313" key="1">
    <source>
        <dbReference type="EMBL" id="VAW01926.1"/>
    </source>
</evidence>
<gene>
    <name evidence="1" type="ORF">MNBD_ALPHA06-943</name>
</gene>
<sequence>MDVIALAATIGNTGIVNTGGTSGVFTVAVSNIGVAGTVVVSGETSSAAVTAIVTVCETNPVDSQCLATPSATVSRTLAQNETATFGFFVAQTANIVPDFAAKRIFAKFSQGTTLRGATSVAVTSGP</sequence>
<accession>A0A3B0T4Q6</accession>
<organism evidence="1">
    <name type="scientific">hydrothermal vent metagenome</name>
    <dbReference type="NCBI Taxonomy" id="652676"/>
    <lineage>
        <taxon>unclassified sequences</taxon>
        <taxon>metagenomes</taxon>
        <taxon>ecological metagenomes</taxon>
    </lineage>
</organism>
<name>A0A3B0T4Q6_9ZZZZ</name>
<reference evidence="1" key="1">
    <citation type="submission" date="2018-06" db="EMBL/GenBank/DDBJ databases">
        <authorList>
            <person name="Zhirakovskaya E."/>
        </authorList>
    </citation>
    <scope>NUCLEOTIDE SEQUENCE</scope>
</reference>
<proteinExistence type="predicted"/>